<dbReference type="eggNOG" id="COG0550">
    <property type="taxonomic scope" value="Bacteria"/>
</dbReference>
<evidence type="ECO:0000256" key="7">
    <source>
        <dbReference type="ARBA" id="ARBA00030003"/>
    </source>
</evidence>
<accession>A0A0R1RAF0</accession>
<dbReference type="GO" id="GO:0006310">
    <property type="term" value="P:DNA recombination"/>
    <property type="evidence" value="ECO:0007669"/>
    <property type="project" value="TreeGrafter"/>
</dbReference>
<dbReference type="InterPro" id="IPR000380">
    <property type="entry name" value="Topo_IA"/>
</dbReference>
<dbReference type="InterPro" id="IPR023405">
    <property type="entry name" value="Topo_IA_core_domain"/>
</dbReference>
<evidence type="ECO:0000256" key="3">
    <source>
        <dbReference type="ARBA" id="ARBA00012891"/>
    </source>
</evidence>
<dbReference type="PRINTS" id="PR00417">
    <property type="entry name" value="PRTPISMRASEI"/>
</dbReference>
<dbReference type="SMART" id="SM00437">
    <property type="entry name" value="TOP1Ac"/>
    <property type="match status" value="1"/>
</dbReference>
<dbReference type="InterPro" id="IPR013497">
    <property type="entry name" value="Topo_IA_cen"/>
</dbReference>
<dbReference type="InterPro" id="IPR013825">
    <property type="entry name" value="Topo_IA_cen_sub2"/>
</dbReference>
<evidence type="ECO:0000256" key="9">
    <source>
        <dbReference type="ARBA" id="ARBA00032235"/>
    </source>
</evidence>
<dbReference type="Pfam" id="PF01751">
    <property type="entry name" value="Toprim"/>
    <property type="match status" value="1"/>
</dbReference>
<dbReference type="SUPFAM" id="SSF56712">
    <property type="entry name" value="Prokaryotic type I DNA topoisomerase"/>
    <property type="match status" value="1"/>
</dbReference>
<dbReference type="GO" id="GO:0006265">
    <property type="term" value="P:DNA topological change"/>
    <property type="evidence" value="ECO:0007669"/>
    <property type="project" value="InterPro"/>
</dbReference>
<protein>
    <recommendedName>
        <fullName evidence="3">DNA topoisomerase</fullName>
        <ecNumber evidence="3">5.6.2.1</ecNumber>
    </recommendedName>
    <alternativeName>
        <fullName evidence="10">Omega-protein</fullName>
    </alternativeName>
    <alternativeName>
        <fullName evidence="9">Relaxing enzyme</fullName>
    </alternativeName>
    <alternativeName>
        <fullName evidence="7">Swivelase</fullName>
    </alternativeName>
    <alternativeName>
        <fullName evidence="8">Untwisting enzyme</fullName>
    </alternativeName>
</protein>
<dbReference type="Pfam" id="PF01131">
    <property type="entry name" value="Topoisom_bac"/>
    <property type="match status" value="1"/>
</dbReference>
<organism evidence="13 14">
    <name type="scientific">Furfurilactobacillus rossiae DSM 15814</name>
    <dbReference type="NCBI Taxonomy" id="1114972"/>
    <lineage>
        <taxon>Bacteria</taxon>
        <taxon>Bacillati</taxon>
        <taxon>Bacillota</taxon>
        <taxon>Bacilli</taxon>
        <taxon>Lactobacillales</taxon>
        <taxon>Lactobacillaceae</taxon>
        <taxon>Furfurilactobacillus</taxon>
    </lineage>
</organism>
<comment type="catalytic activity">
    <reaction evidence="1">
        <text>ATP-independent breakage of single-stranded DNA, followed by passage and rejoining.</text>
        <dbReference type="EC" id="5.6.2.1"/>
    </reaction>
</comment>
<evidence type="ECO:0000256" key="4">
    <source>
        <dbReference type="ARBA" id="ARBA00023029"/>
    </source>
</evidence>
<dbReference type="InterPro" id="IPR034144">
    <property type="entry name" value="TOPRIM_TopoIII"/>
</dbReference>
<dbReference type="PANTHER" id="PTHR11390:SF21">
    <property type="entry name" value="DNA TOPOISOMERASE 3-ALPHA"/>
    <property type="match status" value="1"/>
</dbReference>
<dbReference type="SMART" id="SM00436">
    <property type="entry name" value="TOP1Bc"/>
    <property type="match status" value="1"/>
</dbReference>
<dbReference type="InterPro" id="IPR013824">
    <property type="entry name" value="Topo_IA_cen_sub1"/>
</dbReference>
<evidence type="ECO:0000256" key="1">
    <source>
        <dbReference type="ARBA" id="ARBA00000213"/>
    </source>
</evidence>
<sequence>MDVINLKTVVIAEKHEQVAKYVAGLGGSAKKFNGATQLEHGDLGTTTIVEASGHLVGLVEPEKYDDKWAGSWRLDTLPMVPKEFKFALTGKMEKKRFDIIQREVKCADQIVIATDPDREGENIAYSILERIPGAMKKPIKRLWLNDLTQKGVAKGFANLRDARDTYNYFTEARTRQEADWLVGLNMTRLVTLKLQKRGFEGVFSVGRVQTPVLQLIVDNDNAIRDFKTQKYWKLVLHDSRNNVDYTTDKKISTKAAAQTALAAARQQTAVVQSVSTEDKSTTAPKLYSLTDVQGEAASQFGWSSTYTADVLETTHLTEWLTYPRTDANYITTNEFKGLASFAPTIQSAIDLPFDLVNLQPRAAFINEKAVQKAGHSALTPTLVDPGLDLVNIQDAKTPGAHSKVIPAEDRRKIYRMIARRALMMFAPDMKTRVTSIEVECDGQRYSLKAVKTTDAGFKSILKETVRNEQTPDVQEGQQLTLEPKLIEGTTKPPKRFTEAQVIKSIFTKYNLGTPATKSEILHTIVEVRRYVNKNTKGQLIPTERGITLTEFLRGSVFVSAKLTSAWEDYLAKIGDGSGKPQVFLDNVVKLISGGLSHYSTAIPELSATPKYTAPVRSDAIADCPKCKNGQISLVSGEKNSGKYSFYGCDNEKCNFTLPHKFGASVLEADTIRQLCVNKITDVLRLNGRKGSYQARLKLNSKYKLDMDFVKEGRK</sequence>
<evidence type="ECO:0000256" key="5">
    <source>
        <dbReference type="ARBA" id="ARBA00023125"/>
    </source>
</evidence>
<evidence type="ECO:0000259" key="11">
    <source>
        <dbReference type="PROSITE" id="PS50880"/>
    </source>
</evidence>
<comment type="similarity">
    <text evidence="2">Belongs to the type IA topoisomerase family.</text>
</comment>
<evidence type="ECO:0000259" key="12">
    <source>
        <dbReference type="PROSITE" id="PS52039"/>
    </source>
</evidence>
<keyword evidence="4" id="KW-0799">Topoisomerase</keyword>
<dbReference type="CDD" id="cd00186">
    <property type="entry name" value="TOP1Ac"/>
    <property type="match status" value="1"/>
</dbReference>
<dbReference type="Gene3D" id="1.10.290.10">
    <property type="entry name" value="Topoisomerase I, domain 4"/>
    <property type="match status" value="1"/>
</dbReference>
<dbReference type="Gene3D" id="1.10.460.10">
    <property type="entry name" value="Topoisomerase I, domain 2"/>
    <property type="match status" value="1"/>
</dbReference>
<dbReference type="InterPro" id="IPR003602">
    <property type="entry name" value="Topo_IA_DNA-bd_dom"/>
</dbReference>
<dbReference type="SMART" id="SM00493">
    <property type="entry name" value="TOPRIM"/>
    <property type="match status" value="1"/>
</dbReference>
<evidence type="ECO:0000313" key="13">
    <source>
        <dbReference type="EMBL" id="KRL54015.1"/>
    </source>
</evidence>
<dbReference type="STRING" id="1114972.FD35_GL000718"/>
<dbReference type="AlphaFoldDB" id="A0A0R1RAF0"/>
<comment type="caution">
    <text evidence="13">The sequence shown here is derived from an EMBL/GenBank/DDBJ whole genome shotgun (WGS) entry which is preliminary data.</text>
</comment>
<feature type="domain" description="Topo IA-type catalytic" evidence="12">
    <location>
        <begin position="165"/>
        <end position="595"/>
    </location>
</feature>
<dbReference type="RefSeq" id="WP_017262381.1">
    <property type="nucleotide sequence ID" value="NZ_AZFF01000012.1"/>
</dbReference>
<evidence type="ECO:0000256" key="2">
    <source>
        <dbReference type="ARBA" id="ARBA00009446"/>
    </source>
</evidence>
<dbReference type="Proteomes" id="UP000051999">
    <property type="component" value="Unassembled WGS sequence"/>
</dbReference>
<proteinExistence type="inferred from homology"/>
<feature type="domain" description="Toprim" evidence="11">
    <location>
        <begin position="7"/>
        <end position="146"/>
    </location>
</feature>
<dbReference type="EC" id="5.6.2.1" evidence="3"/>
<gene>
    <name evidence="13" type="ORF">FD35_GL000718</name>
</gene>
<dbReference type="PROSITE" id="PS52039">
    <property type="entry name" value="TOPO_IA_2"/>
    <property type="match status" value="1"/>
</dbReference>
<keyword evidence="6 13" id="KW-0413">Isomerase</keyword>
<dbReference type="InterPro" id="IPR013826">
    <property type="entry name" value="Topo_IA_cen_sub3"/>
</dbReference>
<dbReference type="PANTHER" id="PTHR11390">
    <property type="entry name" value="PROKARYOTIC DNA TOPOISOMERASE"/>
    <property type="match status" value="1"/>
</dbReference>
<dbReference type="PATRIC" id="fig|1114972.6.peg.719"/>
<dbReference type="InterPro" id="IPR006171">
    <property type="entry name" value="TOPRIM_dom"/>
</dbReference>
<reference evidence="13 14" key="1">
    <citation type="journal article" date="2015" name="Genome Announc.">
        <title>Expanding the biotechnology potential of lactobacilli through comparative genomics of 213 strains and associated genera.</title>
        <authorList>
            <person name="Sun Z."/>
            <person name="Harris H.M."/>
            <person name="McCann A."/>
            <person name="Guo C."/>
            <person name="Argimon S."/>
            <person name="Zhang W."/>
            <person name="Yang X."/>
            <person name="Jeffery I.B."/>
            <person name="Cooney J.C."/>
            <person name="Kagawa T.F."/>
            <person name="Liu W."/>
            <person name="Song Y."/>
            <person name="Salvetti E."/>
            <person name="Wrobel A."/>
            <person name="Rasinkangas P."/>
            <person name="Parkhill J."/>
            <person name="Rea M.C."/>
            <person name="O'Sullivan O."/>
            <person name="Ritari J."/>
            <person name="Douillard F.P."/>
            <person name="Paul Ross R."/>
            <person name="Yang R."/>
            <person name="Briner A.E."/>
            <person name="Felis G.E."/>
            <person name="de Vos W.M."/>
            <person name="Barrangou R."/>
            <person name="Klaenhammer T.R."/>
            <person name="Caufield P.W."/>
            <person name="Cui Y."/>
            <person name="Zhang H."/>
            <person name="O'Toole P.W."/>
        </authorList>
    </citation>
    <scope>NUCLEOTIDE SEQUENCE [LARGE SCALE GENOMIC DNA]</scope>
    <source>
        <strain evidence="13 14">DSM 15814</strain>
    </source>
</reference>
<dbReference type="Gene3D" id="2.70.20.10">
    <property type="entry name" value="Topoisomerase I, domain 3"/>
    <property type="match status" value="1"/>
</dbReference>
<dbReference type="Gene3D" id="3.40.50.140">
    <property type="match status" value="1"/>
</dbReference>
<evidence type="ECO:0000256" key="8">
    <source>
        <dbReference type="ARBA" id="ARBA00031985"/>
    </source>
</evidence>
<evidence type="ECO:0000256" key="10">
    <source>
        <dbReference type="ARBA" id="ARBA00032877"/>
    </source>
</evidence>
<dbReference type="PROSITE" id="PS50880">
    <property type="entry name" value="TOPRIM"/>
    <property type="match status" value="1"/>
</dbReference>
<dbReference type="GO" id="GO:0003677">
    <property type="term" value="F:DNA binding"/>
    <property type="evidence" value="ECO:0007669"/>
    <property type="project" value="UniProtKB-KW"/>
</dbReference>
<dbReference type="CDD" id="cd03362">
    <property type="entry name" value="TOPRIM_TopoIA_TopoIII"/>
    <property type="match status" value="1"/>
</dbReference>
<evidence type="ECO:0000256" key="6">
    <source>
        <dbReference type="ARBA" id="ARBA00023235"/>
    </source>
</evidence>
<dbReference type="InterPro" id="IPR003601">
    <property type="entry name" value="Topo_IA_2"/>
</dbReference>
<dbReference type="OrthoDB" id="9803554at2"/>
<dbReference type="GO" id="GO:0043597">
    <property type="term" value="C:cytoplasmic replication fork"/>
    <property type="evidence" value="ECO:0007669"/>
    <property type="project" value="TreeGrafter"/>
</dbReference>
<dbReference type="EMBL" id="AZFF01000012">
    <property type="protein sequence ID" value="KRL54015.1"/>
    <property type="molecule type" value="Genomic_DNA"/>
</dbReference>
<dbReference type="GO" id="GO:0006281">
    <property type="term" value="P:DNA repair"/>
    <property type="evidence" value="ECO:0007669"/>
    <property type="project" value="TreeGrafter"/>
</dbReference>
<evidence type="ECO:0000313" key="14">
    <source>
        <dbReference type="Proteomes" id="UP000051999"/>
    </source>
</evidence>
<name>A0A0R1RAF0_9LACO</name>
<keyword evidence="5" id="KW-0238">DNA-binding</keyword>
<keyword evidence="14" id="KW-1185">Reference proteome</keyword>
<dbReference type="GO" id="GO:0003917">
    <property type="term" value="F:DNA topoisomerase type I (single strand cut, ATP-independent) activity"/>
    <property type="evidence" value="ECO:0007669"/>
    <property type="project" value="UniProtKB-EC"/>
</dbReference>